<accession>A0A5C8PR70</accession>
<evidence type="ECO:0000313" key="2">
    <source>
        <dbReference type="EMBL" id="TXL77117.1"/>
    </source>
</evidence>
<dbReference type="OrthoDB" id="6862397at2"/>
<evidence type="ECO:0000313" key="3">
    <source>
        <dbReference type="Proteomes" id="UP000321638"/>
    </source>
</evidence>
<sequence length="229" mass="25738">MPLSAPAARRPLHTRKVTCQGFFREDGLWDIEGHITDEKHYPNDGDWRGELQPGEYVHNMWIRLTLDEHMVIRDVEAVTDNSPYRVCPEITPNFKRLIGLRIAGGFHRQARERVGGTQGCTHLVELLGPVATTAYQTMHSDKARELMQEHKARLAAASGKTPSRPRPLTPEERRPPSVIDTCHAWAADGEAVRRWEPLFYKGPDGDAVRAQAEASINARIEKYDAAAGD</sequence>
<organism evidence="2 3">
    <name type="scientific">Vineibacter terrae</name>
    <dbReference type="NCBI Taxonomy" id="2586908"/>
    <lineage>
        <taxon>Bacteria</taxon>
        <taxon>Pseudomonadati</taxon>
        <taxon>Pseudomonadota</taxon>
        <taxon>Alphaproteobacteria</taxon>
        <taxon>Hyphomicrobiales</taxon>
        <taxon>Vineibacter</taxon>
    </lineage>
</organism>
<name>A0A5C8PR70_9HYPH</name>
<dbReference type="Pfam" id="PF11136">
    <property type="entry name" value="DUF2889"/>
    <property type="match status" value="1"/>
</dbReference>
<evidence type="ECO:0000256" key="1">
    <source>
        <dbReference type="SAM" id="MobiDB-lite"/>
    </source>
</evidence>
<dbReference type="EMBL" id="VDUZ01000009">
    <property type="protein sequence ID" value="TXL77117.1"/>
    <property type="molecule type" value="Genomic_DNA"/>
</dbReference>
<dbReference type="RefSeq" id="WP_147846817.1">
    <property type="nucleotide sequence ID" value="NZ_DATAJT010000482.1"/>
</dbReference>
<protein>
    <submittedName>
        <fullName evidence="2">DUF2889 domain-containing protein</fullName>
    </submittedName>
</protein>
<dbReference type="InterPro" id="IPR021312">
    <property type="entry name" value="DUF2889"/>
</dbReference>
<keyword evidence="3" id="KW-1185">Reference proteome</keyword>
<gene>
    <name evidence="2" type="ORF">FHP25_10125</name>
</gene>
<comment type="caution">
    <text evidence="2">The sequence shown here is derived from an EMBL/GenBank/DDBJ whole genome shotgun (WGS) entry which is preliminary data.</text>
</comment>
<dbReference type="AlphaFoldDB" id="A0A5C8PR70"/>
<dbReference type="Proteomes" id="UP000321638">
    <property type="component" value="Unassembled WGS sequence"/>
</dbReference>
<feature type="region of interest" description="Disordered" evidence="1">
    <location>
        <begin position="149"/>
        <end position="176"/>
    </location>
</feature>
<reference evidence="2 3" key="1">
    <citation type="submission" date="2019-06" db="EMBL/GenBank/DDBJ databases">
        <title>New taxonomy in bacterial strain CC-CFT640, isolated from vineyard.</title>
        <authorList>
            <person name="Lin S.-Y."/>
            <person name="Tsai C.-F."/>
            <person name="Young C.-C."/>
        </authorList>
    </citation>
    <scope>NUCLEOTIDE SEQUENCE [LARGE SCALE GENOMIC DNA]</scope>
    <source>
        <strain evidence="2 3">CC-CFT640</strain>
    </source>
</reference>
<proteinExistence type="predicted"/>